<accession>A0A1U7VBF6</accession>
<reference evidence="1" key="1">
    <citation type="journal article" date="2013" name="Genome Biol.">
        <title>Reference genomes and transcriptomes of Nicotiana sylvestris and Nicotiana tomentosiformis.</title>
        <authorList>
            <person name="Sierro N."/>
            <person name="Battey J.N."/>
            <person name="Ouadi S."/>
            <person name="Bovet L."/>
            <person name="Goepfert S."/>
            <person name="Bakaher N."/>
            <person name="Peitsch M.C."/>
            <person name="Ivanov N.V."/>
        </authorList>
    </citation>
    <scope>NUCLEOTIDE SEQUENCE [LARGE SCALE GENOMIC DNA]</scope>
</reference>
<proteinExistence type="predicted"/>
<gene>
    <name evidence="2" type="primary">LOC104214363</name>
</gene>
<evidence type="ECO:0000313" key="2">
    <source>
        <dbReference type="RefSeq" id="XP_009762321.1"/>
    </source>
</evidence>
<evidence type="ECO:0000313" key="1">
    <source>
        <dbReference type="Proteomes" id="UP000189701"/>
    </source>
</evidence>
<name>A0A1U7VBF6_NICSY</name>
<dbReference type="OrthoDB" id="1747765at2759"/>
<keyword evidence="1" id="KW-1185">Reference proteome</keyword>
<dbReference type="GeneID" id="104214363"/>
<protein>
    <submittedName>
        <fullName evidence="2">Uncharacterized protein LOC104214363</fullName>
    </submittedName>
</protein>
<dbReference type="AlphaFoldDB" id="A0A1U7VBF6"/>
<sequence>MLDKEAKRQKGNAILKVWNKLKMLKGDLKQLNSQEFSNIEHKIQAAKTKLEGIQAQMLGSGTGNETIAQEKAAKLELAKWLEVEESVLKQKSRIKWIKLGDSNTSYFHTCVKNRQATNHFGRLVNNTGQILQSTNEVEEELLNFYMKLLGTSASQLPAVDTEIMQKGCMLSRQQQLRLIKSVTREEVKKSILDIHDSKALGCDGFNSFFFKKTWHILGDEVIEAVMEFF</sequence>
<reference evidence="2" key="2">
    <citation type="submission" date="2025-08" db="UniProtKB">
        <authorList>
            <consortium name="RefSeq"/>
        </authorList>
    </citation>
    <scope>IDENTIFICATION</scope>
    <source>
        <tissue evidence="2">Leaf</tissue>
    </source>
</reference>
<organism evidence="1 2">
    <name type="scientific">Nicotiana sylvestris</name>
    <name type="common">Wood tobacco</name>
    <name type="synonym">South American tobacco</name>
    <dbReference type="NCBI Taxonomy" id="4096"/>
    <lineage>
        <taxon>Eukaryota</taxon>
        <taxon>Viridiplantae</taxon>
        <taxon>Streptophyta</taxon>
        <taxon>Embryophyta</taxon>
        <taxon>Tracheophyta</taxon>
        <taxon>Spermatophyta</taxon>
        <taxon>Magnoliopsida</taxon>
        <taxon>eudicotyledons</taxon>
        <taxon>Gunneridae</taxon>
        <taxon>Pentapetalae</taxon>
        <taxon>asterids</taxon>
        <taxon>lamiids</taxon>
        <taxon>Solanales</taxon>
        <taxon>Solanaceae</taxon>
        <taxon>Nicotianoideae</taxon>
        <taxon>Nicotianeae</taxon>
        <taxon>Nicotiana</taxon>
    </lineage>
</organism>
<dbReference type="RefSeq" id="XP_009762321.1">
    <property type="nucleotide sequence ID" value="XM_009764019.1"/>
</dbReference>
<dbReference type="KEGG" id="nsy:104214363"/>
<dbReference type="STRING" id="4096.A0A1U7VBF6"/>
<dbReference type="eggNOG" id="KOG1075">
    <property type="taxonomic scope" value="Eukaryota"/>
</dbReference>
<dbReference type="Proteomes" id="UP000189701">
    <property type="component" value="Unplaced"/>
</dbReference>